<dbReference type="PANTHER" id="PTHR11610">
    <property type="entry name" value="LIPASE"/>
    <property type="match status" value="1"/>
</dbReference>
<evidence type="ECO:0000256" key="2">
    <source>
        <dbReference type="ARBA" id="ARBA00010701"/>
    </source>
</evidence>
<feature type="non-terminal residue" evidence="6">
    <location>
        <position position="1"/>
    </location>
</feature>
<dbReference type="Proteomes" id="UP000694872">
    <property type="component" value="Unplaced"/>
</dbReference>
<dbReference type="GO" id="GO:0017171">
    <property type="term" value="F:serine hydrolase activity"/>
    <property type="evidence" value="ECO:0007669"/>
    <property type="project" value="TreeGrafter"/>
</dbReference>
<evidence type="ECO:0000256" key="1">
    <source>
        <dbReference type="ARBA" id="ARBA00004613"/>
    </source>
</evidence>
<dbReference type="GO" id="GO:0005615">
    <property type="term" value="C:extracellular space"/>
    <property type="evidence" value="ECO:0007669"/>
    <property type="project" value="TreeGrafter"/>
</dbReference>
<dbReference type="GeneID" id="106114317"/>
<protein>
    <submittedName>
        <fullName evidence="6">Uncharacterized protein LOC106114317</fullName>
    </submittedName>
</protein>
<feature type="non-terminal residue" evidence="6">
    <location>
        <position position="100"/>
    </location>
</feature>
<dbReference type="GO" id="GO:0016298">
    <property type="term" value="F:lipase activity"/>
    <property type="evidence" value="ECO:0007669"/>
    <property type="project" value="InterPro"/>
</dbReference>
<dbReference type="Pfam" id="PF00151">
    <property type="entry name" value="Lipase"/>
    <property type="match status" value="1"/>
</dbReference>
<comment type="subcellular location">
    <subcellularLocation>
        <location evidence="1">Secreted</location>
    </subcellularLocation>
</comment>
<accession>A0AAJ7E502</accession>
<reference evidence="6" key="1">
    <citation type="submission" date="2025-08" db="UniProtKB">
        <authorList>
            <consortium name="RefSeq"/>
        </authorList>
    </citation>
    <scope>IDENTIFICATION</scope>
</reference>
<evidence type="ECO:0000259" key="5">
    <source>
        <dbReference type="Pfam" id="PF00151"/>
    </source>
</evidence>
<comment type="similarity">
    <text evidence="2 4">Belongs to the AB hydrolase superfamily. Lipase family.</text>
</comment>
<name>A0AAJ7E502_PAPXU</name>
<dbReference type="KEGG" id="pxu:106114317"/>
<keyword evidence="3" id="KW-0964">Secreted</keyword>
<dbReference type="InterPro" id="IPR000734">
    <property type="entry name" value="TAG_lipase"/>
</dbReference>
<gene>
    <name evidence="6" type="primary">LOC106114317</name>
</gene>
<organism evidence="6">
    <name type="scientific">Papilio xuthus</name>
    <name type="common">Asian swallowtail butterfly</name>
    <dbReference type="NCBI Taxonomy" id="66420"/>
    <lineage>
        <taxon>Eukaryota</taxon>
        <taxon>Metazoa</taxon>
        <taxon>Ecdysozoa</taxon>
        <taxon>Arthropoda</taxon>
        <taxon>Hexapoda</taxon>
        <taxon>Insecta</taxon>
        <taxon>Pterygota</taxon>
        <taxon>Neoptera</taxon>
        <taxon>Endopterygota</taxon>
        <taxon>Lepidoptera</taxon>
        <taxon>Glossata</taxon>
        <taxon>Ditrysia</taxon>
        <taxon>Papilionoidea</taxon>
        <taxon>Papilionidae</taxon>
        <taxon>Papilioninae</taxon>
        <taxon>Papilio</taxon>
    </lineage>
</organism>
<evidence type="ECO:0000313" key="6">
    <source>
        <dbReference type="RefSeq" id="XP_013162962.1"/>
    </source>
</evidence>
<proteinExistence type="inferred from homology"/>
<feature type="domain" description="Lipase" evidence="5">
    <location>
        <begin position="6"/>
        <end position="98"/>
    </location>
</feature>
<dbReference type="Gene3D" id="3.40.50.1820">
    <property type="entry name" value="alpha/beta hydrolase"/>
    <property type="match status" value="1"/>
</dbReference>
<dbReference type="InterPro" id="IPR029058">
    <property type="entry name" value="AB_hydrolase_fold"/>
</dbReference>
<evidence type="ECO:0000256" key="3">
    <source>
        <dbReference type="ARBA" id="ARBA00022525"/>
    </source>
</evidence>
<dbReference type="RefSeq" id="XP_013162962.1">
    <property type="nucleotide sequence ID" value="XM_013307508.1"/>
</dbReference>
<dbReference type="PANTHER" id="PTHR11610:SF173">
    <property type="entry name" value="LIPASE DOMAIN-CONTAINING PROTEIN-RELATED"/>
    <property type="match status" value="1"/>
</dbReference>
<sequence length="100" mass="11133">LVDFKNKKTVFYIGGFFDSAYFPFSQAIGTVYSKRGYNVLLSETFQFLTYIYPKSVRLSKVIGDKIGELLVNLQHLGLKANDLEIVGMSIGAHIAGYASK</sequence>
<evidence type="ECO:0000256" key="4">
    <source>
        <dbReference type="RuleBase" id="RU004262"/>
    </source>
</evidence>
<dbReference type="SUPFAM" id="SSF53474">
    <property type="entry name" value="alpha/beta-Hydrolases"/>
    <property type="match status" value="1"/>
</dbReference>
<dbReference type="GO" id="GO:0016042">
    <property type="term" value="P:lipid catabolic process"/>
    <property type="evidence" value="ECO:0007669"/>
    <property type="project" value="TreeGrafter"/>
</dbReference>
<dbReference type="AlphaFoldDB" id="A0AAJ7E502"/>
<dbReference type="InterPro" id="IPR013818">
    <property type="entry name" value="Lipase"/>
</dbReference>